<feature type="region of interest" description="Disordered" evidence="1">
    <location>
        <begin position="286"/>
        <end position="358"/>
    </location>
</feature>
<accession>S7NLT8</accession>
<dbReference type="EMBL" id="KE164547">
    <property type="protein sequence ID" value="EPQ18564.1"/>
    <property type="molecule type" value="Genomic_DNA"/>
</dbReference>
<dbReference type="InterPro" id="IPR008999">
    <property type="entry name" value="Actin-crosslinking"/>
</dbReference>
<proteinExistence type="predicted"/>
<feature type="region of interest" description="Disordered" evidence="1">
    <location>
        <begin position="228"/>
        <end position="251"/>
    </location>
</feature>
<sequence>MPTNGLHQVLKIQFGLVNDTDRYLTAESFGFKVNASAPSLKRKQIWSDSKPEAENHNAFSFAKRQNKWIPGARLSENAGEKLAGQAEALGRRGLSEGRRRPTCSLHLAAGTTGQGCWEGDRRSVQVAVLWAATLPLLPPDQPSALVEPLISPRRRADESVRCTWRCQTGMFPPQPTPSAFLALGGGEGPQAGPPGQIGVPKQLCLGWPPQWVQSSSESAALIKAKRHQCPQDPGQGQRTCGDPRAHVGWSRPRTISSLPVPLADARGFTTGQALPSPRPVSMATSLCQRPEPGEGPGRNCMGAKGTRASSPGQPSSPSSLVSCLASGGALPGGSPAVPLLGRPGLRCRSRAPSRSLRH</sequence>
<dbReference type="Proteomes" id="UP000052978">
    <property type="component" value="Unassembled WGS sequence"/>
</dbReference>
<feature type="compositionally biased region" description="Basic residues" evidence="1">
    <location>
        <begin position="345"/>
        <end position="358"/>
    </location>
</feature>
<keyword evidence="3" id="KW-1185">Reference proteome</keyword>
<dbReference type="SUPFAM" id="SSF50405">
    <property type="entry name" value="Actin-crosslinking proteins"/>
    <property type="match status" value="1"/>
</dbReference>
<evidence type="ECO:0000313" key="2">
    <source>
        <dbReference type="EMBL" id="EPQ18564.1"/>
    </source>
</evidence>
<name>S7NLT8_MYOBR</name>
<gene>
    <name evidence="2" type="ORF">D623_10007360</name>
</gene>
<protein>
    <submittedName>
        <fullName evidence="2">Fascin-2</fullName>
    </submittedName>
</protein>
<dbReference type="Gene3D" id="2.80.10.50">
    <property type="match status" value="1"/>
</dbReference>
<feature type="compositionally biased region" description="Low complexity" evidence="1">
    <location>
        <begin position="308"/>
        <end position="341"/>
    </location>
</feature>
<evidence type="ECO:0000256" key="1">
    <source>
        <dbReference type="SAM" id="MobiDB-lite"/>
    </source>
</evidence>
<organism evidence="2 3">
    <name type="scientific">Myotis brandtii</name>
    <name type="common">Brandt's bat</name>
    <dbReference type="NCBI Taxonomy" id="109478"/>
    <lineage>
        <taxon>Eukaryota</taxon>
        <taxon>Metazoa</taxon>
        <taxon>Chordata</taxon>
        <taxon>Craniata</taxon>
        <taxon>Vertebrata</taxon>
        <taxon>Euteleostomi</taxon>
        <taxon>Mammalia</taxon>
        <taxon>Eutheria</taxon>
        <taxon>Laurasiatheria</taxon>
        <taxon>Chiroptera</taxon>
        <taxon>Yangochiroptera</taxon>
        <taxon>Vespertilionidae</taxon>
        <taxon>Myotis</taxon>
    </lineage>
</organism>
<dbReference type="AlphaFoldDB" id="S7NLT8"/>
<reference evidence="2 3" key="1">
    <citation type="journal article" date="2013" name="Nat. Commun.">
        <title>Genome analysis reveals insights into physiology and longevity of the Brandt's bat Myotis brandtii.</title>
        <authorList>
            <person name="Seim I."/>
            <person name="Fang X."/>
            <person name="Xiong Z."/>
            <person name="Lobanov A.V."/>
            <person name="Huang Z."/>
            <person name="Ma S."/>
            <person name="Feng Y."/>
            <person name="Turanov A.A."/>
            <person name="Zhu Y."/>
            <person name="Lenz T.L."/>
            <person name="Gerashchenko M.V."/>
            <person name="Fan D."/>
            <person name="Hee Yim S."/>
            <person name="Yao X."/>
            <person name="Jordan D."/>
            <person name="Xiong Y."/>
            <person name="Ma Y."/>
            <person name="Lyapunov A.N."/>
            <person name="Chen G."/>
            <person name="Kulakova O.I."/>
            <person name="Sun Y."/>
            <person name="Lee S.G."/>
            <person name="Bronson R.T."/>
            <person name="Moskalev A.A."/>
            <person name="Sunyaev S.R."/>
            <person name="Zhang G."/>
            <person name="Krogh A."/>
            <person name="Wang J."/>
            <person name="Gladyshev V.N."/>
        </authorList>
    </citation>
    <scope>NUCLEOTIDE SEQUENCE [LARGE SCALE GENOMIC DNA]</scope>
</reference>
<evidence type="ECO:0000313" key="3">
    <source>
        <dbReference type="Proteomes" id="UP000052978"/>
    </source>
</evidence>